<feature type="transmembrane region" description="Helical" evidence="1">
    <location>
        <begin position="41"/>
        <end position="63"/>
    </location>
</feature>
<keyword evidence="3" id="KW-1185">Reference proteome</keyword>
<dbReference type="AlphaFoldDB" id="A0A919P200"/>
<feature type="transmembrane region" description="Helical" evidence="1">
    <location>
        <begin position="69"/>
        <end position="95"/>
    </location>
</feature>
<proteinExistence type="predicted"/>
<organism evidence="2 3">
    <name type="scientific">Cellulomonas chitinilytica</name>
    <dbReference type="NCBI Taxonomy" id="398759"/>
    <lineage>
        <taxon>Bacteria</taxon>
        <taxon>Bacillati</taxon>
        <taxon>Actinomycetota</taxon>
        <taxon>Actinomycetes</taxon>
        <taxon>Micrococcales</taxon>
        <taxon>Cellulomonadaceae</taxon>
        <taxon>Cellulomonas</taxon>
    </lineage>
</organism>
<dbReference type="RefSeq" id="WP_203749276.1">
    <property type="nucleotide sequence ID" value="NZ_BONK01000003.1"/>
</dbReference>
<dbReference type="Proteomes" id="UP000632740">
    <property type="component" value="Unassembled WGS sequence"/>
</dbReference>
<dbReference type="EMBL" id="BONK01000003">
    <property type="protein sequence ID" value="GIG20206.1"/>
    <property type="molecule type" value="Genomic_DNA"/>
</dbReference>
<evidence type="ECO:0000313" key="2">
    <source>
        <dbReference type="EMBL" id="GIG20206.1"/>
    </source>
</evidence>
<feature type="transmembrane region" description="Helical" evidence="1">
    <location>
        <begin position="139"/>
        <end position="159"/>
    </location>
</feature>
<evidence type="ECO:0000313" key="3">
    <source>
        <dbReference type="Proteomes" id="UP000632740"/>
    </source>
</evidence>
<sequence length="297" mass="32824">MAGFARWLHVQATVFKEAWDGGSEEYALAFYRRRPHAQTYLFYWSLQVALLTAPVAATIYALNGMGQRWTAAVLGACLAVPSLMSSLVAAVKPLVLRRHRRALRRFGGAELPALDARQWRRVWRRCAEVGRRRLRRARWVITLCAVAAVVELTGYPAAFGLSLPWLPYVAAAVCLVLVVRALRRRPSEPTADVELVRATPLRRRFDAVDGAAARLGGVEVAAVDLQVHERVRLGPRGPEVDSPVVLAEVHSGHAAGGFRVDEVTKVVTMRLWLALDDGPQWMVCVGDRVVGPLGLWV</sequence>
<reference evidence="2" key="1">
    <citation type="submission" date="2021-01" db="EMBL/GenBank/DDBJ databases">
        <title>Whole genome shotgun sequence of Cellulomonas chitinilytica NBRC 110799.</title>
        <authorList>
            <person name="Komaki H."/>
            <person name="Tamura T."/>
        </authorList>
    </citation>
    <scope>NUCLEOTIDE SEQUENCE</scope>
    <source>
        <strain evidence="2">NBRC 110799</strain>
    </source>
</reference>
<protein>
    <submittedName>
        <fullName evidence="2">Uncharacterized protein</fullName>
    </submittedName>
</protein>
<keyword evidence="1" id="KW-0472">Membrane</keyword>
<keyword evidence="1" id="KW-0812">Transmembrane</keyword>
<comment type="caution">
    <text evidence="2">The sequence shown here is derived from an EMBL/GenBank/DDBJ whole genome shotgun (WGS) entry which is preliminary data.</text>
</comment>
<accession>A0A919P200</accession>
<feature type="transmembrane region" description="Helical" evidence="1">
    <location>
        <begin position="165"/>
        <end position="182"/>
    </location>
</feature>
<keyword evidence="1" id="KW-1133">Transmembrane helix</keyword>
<evidence type="ECO:0000256" key="1">
    <source>
        <dbReference type="SAM" id="Phobius"/>
    </source>
</evidence>
<name>A0A919P200_9CELL</name>
<gene>
    <name evidence="2" type="ORF">Cch01nite_09300</name>
</gene>